<sequence>MRTRFAVCTFSVSPQPSSLLPIPSLLLNFDSPCGVGAWYSKLISASPSSSTTLHSFFNKLGKTCILVFISMAIFAGESSSMSAASPSSSPPSFSFTSVSTPGASYGGAGSCIGGGGGSASPSPLLLHLRLRALLLLLLPCQLCRRHFRSGEPLFQRRWRGGACVWKLNRPRLARDGLDCIVCVHGRVSGVISRINIWCA</sequence>
<dbReference type="AlphaFoldDB" id="A0A166CHP9"/>
<proteinExistence type="predicted"/>
<keyword evidence="2" id="KW-1185">Reference proteome</keyword>
<evidence type="ECO:0000313" key="2">
    <source>
        <dbReference type="Proteomes" id="UP000076532"/>
    </source>
</evidence>
<evidence type="ECO:0000313" key="1">
    <source>
        <dbReference type="EMBL" id="KZP13668.1"/>
    </source>
</evidence>
<name>A0A166CHP9_9AGAM</name>
<protein>
    <submittedName>
        <fullName evidence="1">Uncharacterized protein</fullName>
    </submittedName>
</protein>
<gene>
    <name evidence="1" type="ORF">FIBSPDRAFT_869066</name>
</gene>
<dbReference type="Proteomes" id="UP000076532">
    <property type="component" value="Unassembled WGS sequence"/>
</dbReference>
<dbReference type="EMBL" id="KV417629">
    <property type="protein sequence ID" value="KZP13668.1"/>
    <property type="molecule type" value="Genomic_DNA"/>
</dbReference>
<organism evidence="1 2">
    <name type="scientific">Athelia psychrophila</name>
    <dbReference type="NCBI Taxonomy" id="1759441"/>
    <lineage>
        <taxon>Eukaryota</taxon>
        <taxon>Fungi</taxon>
        <taxon>Dikarya</taxon>
        <taxon>Basidiomycota</taxon>
        <taxon>Agaricomycotina</taxon>
        <taxon>Agaricomycetes</taxon>
        <taxon>Agaricomycetidae</taxon>
        <taxon>Atheliales</taxon>
        <taxon>Atheliaceae</taxon>
        <taxon>Athelia</taxon>
    </lineage>
</organism>
<accession>A0A166CHP9</accession>
<reference evidence="1 2" key="1">
    <citation type="journal article" date="2016" name="Mol. Biol. Evol.">
        <title>Comparative Genomics of Early-Diverging Mushroom-Forming Fungi Provides Insights into the Origins of Lignocellulose Decay Capabilities.</title>
        <authorList>
            <person name="Nagy L.G."/>
            <person name="Riley R."/>
            <person name="Tritt A."/>
            <person name="Adam C."/>
            <person name="Daum C."/>
            <person name="Floudas D."/>
            <person name="Sun H."/>
            <person name="Yadav J.S."/>
            <person name="Pangilinan J."/>
            <person name="Larsson K.H."/>
            <person name="Matsuura K."/>
            <person name="Barry K."/>
            <person name="Labutti K."/>
            <person name="Kuo R."/>
            <person name="Ohm R.A."/>
            <person name="Bhattacharya S.S."/>
            <person name="Shirouzu T."/>
            <person name="Yoshinaga Y."/>
            <person name="Martin F.M."/>
            <person name="Grigoriev I.V."/>
            <person name="Hibbett D.S."/>
        </authorList>
    </citation>
    <scope>NUCLEOTIDE SEQUENCE [LARGE SCALE GENOMIC DNA]</scope>
    <source>
        <strain evidence="1 2">CBS 109695</strain>
    </source>
</reference>